<comment type="caution">
    <text evidence="1">The sequence shown here is derived from an EMBL/GenBank/DDBJ whole genome shotgun (WGS) entry which is preliminary data.</text>
</comment>
<evidence type="ECO:0000313" key="2">
    <source>
        <dbReference type="Proteomes" id="UP000274695"/>
    </source>
</evidence>
<dbReference type="RefSeq" id="WP_123183225.1">
    <property type="nucleotide sequence ID" value="NZ_RHGB01000019.1"/>
</dbReference>
<keyword evidence="2" id="KW-1185">Reference proteome</keyword>
<name>A0ABX9VZZ1_9GAMM</name>
<reference evidence="1 2" key="1">
    <citation type="submission" date="2018-10" db="EMBL/GenBank/DDBJ databases">
        <title>Draft genome sequence of Zhongshania sp. DSW25-10.</title>
        <authorList>
            <person name="Oh J."/>
        </authorList>
    </citation>
    <scope>NUCLEOTIDE SEQUENCE [LARGE SCALE GENOMIC DNA]</scope>
    <source>
        <strain evidence="1 2">DSW25-10</strain>
    </source>
</reference>
<sequence>MTTKLVITLTEEATNKYLEFSRKQTGDHVDENCEPSDITLMINIAASNMYESSAYINQQELGEVEVNLIE</sequence>
<evidence type="ECO:0000313" key="1">
    <source>
        <dbReference type="EMBL" id="RNL59677.1"/>
    </source>
</evidence>
<dbReference type="Proteomes" id="UP000274695">
    <property type="component" value="Unassembled WGS sequence"/>
</dbReference>
<gene>
    <name evidence="1" type="ORF">D0911_15165</name>
</gene>
<dbReference type="EMBL" id="RHGB01000019">
    <property type="protein sequence ID" value="RNL59677.1"/>
    <property type="molecule type" value="Genomic_DNA"/>
</dbReference>
<organism evidence="1 2">
    <name type="scientific">Zhongshania marina</name>
    <dbReference type="NCBI Taxonomy" id="2304603"/>
    <lineage>
        <taxon>Bacteria</taxon>
        <taxon>Pseudomonadati</taxon>
        <taxon>Pseudomonadota</taxon>
        <taxon>Gammaproteobacteria</taxon>
        <taxon>Cellvibrionales</taxon>
        <taxon>Spongiibacteraceae</taxon>
        <taxon>Zhongshania</taxon>
    </lineage>
</organism>
<accession>A0ABX9VZZ1</accession>
<proteinExistence type="predicted"/>
<protein>
    <submittedName>
        <fullName evidence="1">Uncharacterized protein</fullName>
    </submittedName>
</protein>